<evidence type="ECO:0008006" key="4">
    <source>
        <dbReference type="Google" id="ProtNLM"/>
    </source>
</evidence>
<evidence type="ECO:0000313" key="3">
    <source>
        <dbReference type="Proteomes" id="UP000621307"/>
    </source>
</evidence>
<evidence type="ECO:0000313" key="2">
    <source>
        <dbReference type="EMBL" id="MBD2252289.1"/>
    </source>
</evidence>
<name>A0ABR8BF31_9NOSO</name>
<accession>A0ABR8BF31</accession>
<proteinExistence type="predicted"/>
<feature type="region of interest" description="Disordered" evidence="1">
    <location>
        <begin position="186"/>
        <end position="209"/>
    </location>
</feature>
<sequence>MIIDQDFADHKALQQRLMNVEESVQFDEINALLDRDSVIALKLANALLKNKKYFEMLLERGLEKANASEIEIWLKYLLPRIGFRRVIAMLSHKLSEHPQQVVKALYWLPKFLPQGNEQAARLLKNLLNQEKQMLGGEYKAVNPSRQVYKLILIIKNTGEFATFGGYQLGSQGSQIVVEILNSEDLSPTGGVRQVSPGDIEILNPQPYND</sequence>
<protein>
    <recommendedName>
        <fullName evidence="4">HEAT repeat domain-containing protein</fullName>
    </recommendedName>
</protein>
<evidence type="ECO:0000256" key="1">
    <source>
        <dbReference type="SAM" id="MobiDB-lite"/>
    </source>
</evidence>
<dbReference type="Proteomes" id="UP000621307">
    <property type="component" value="Unassembled WGS sequence"/>
</dbReference>
<keyword evidence="3" id="KW-1185">Reference proteome</keyword>
<dbReference type="RefSeq" id="WP_190567887.1">
    <property type="nucleotide sequence ID" value="NZ_JACJQL010000016.1"/>
</dbReference>
<reference evidence="2 3" key="1">
    <citation type="journal article" date="2020" name="ISME J.">
        <title>Comparative genomics reveals insights into cyanobacterial evolution and habitat adaptation.</title>
        <authorList>
            <person name="Chen M.Y."/>
            <person name="Teng W.K."/>
            <person name="Zhao L."/>
            <person name="Hu C.X."/>
            <person name="Zhou Y.K."/>
            <person name="Han B.P."/>
            <person name="Song L.R."/>
            <person name="Shu W.S."/>
        </authorList>
    </citation>
    <scope>NUCLEOTIDE SEQUENCE [LARGE SCALE GENOMIC DNA]</scope>
    <source>
        <strain evidence="2 3">FACHB-3921</strain>
    </source>
</reference>
<organism evidence="2 3">
    <name type="scientific">Nostoc parmelioides FACHB-3921</name>
    <dbReference type="NCBI Taxonomy" id="2692909"/>
    <lineage>
        <taxon>Bacteria</taxon>
        <taxon>Bacillati</taxon>
        <taxon>Cyanobacteriota</taxon>
        <taxon>Cyanophyceae</taxon>
        <taxon>Nostocales</taxon>
        <taxon>Nostocaceae</taxon>
        <taxon>Nostoc</taxon>
    </lineage>
</organism>
<gene>
    <name evidence="2" type="ORF">H6G14_13375</name>
</gene>
<comment type="caution">
    <text evidence="2">The sequence shown here is derived from an EMBL/GenBank/DDBJ whole genome shotgun (WGS) entry which is preliminary data.</text>
</comment>
<dbReference type="EMBL" id="JACJQL010000016">
    <property type="protein sequence ID" value="MBD2252289.1"/>
    <property type="molecule type" value="Genomic_DNA"/>
</dbReference>